<reference evidence="2" key="1">
    <citation type="journal article" date="2023" name="IMA Fungus">
        <title>Comparative genomic study of the Penicillium genus elucidates a diverse pangenome and 15 lateral gene transfer events.</title>
        <authorList>
            <person name="Petersen C."/>
            <person name="Sorensen T."/>
            <person name="Nielsen M.R."/>
            <person name="Sondergaard T.E."/>
            <person name="Sorensen J.L."/>
            <person name="Fitzpatrick D.A."/>
            <person name="Frisvad J.C."/>
            <person name="Nielsen K.L."/>
        </authorList>
    </citation>
    <scope>NUCLEOTIDE SEQUENCE</scope>
    <source>
        <strain evidence="2">IBT 17514</strain>
    </source>
</reference>
<keyword evidence="1" id="KW-1133">Transmembrane helix</keyword>
<keyword evidence="1" id="KW-0472">Membrane</keyword>
<evidence type="ECO:0000256" key="1">
    <source>
        <dbReference type="SAM" id="Phobius"/>
    </source>
</evidence>
<accession>A0AAD6N065</accession>
<evidence type="ECO:0000313" key="2">
    <source>
        <dbReference type="EMBL" id="KAJ5738513.1"/>
    </source>
</evidence>
<keyword evidence="1" id="KW-0812">Transmembrane</keyword>
<dbReference type="EMBL" id="JAQJAN010000002">
    <property type="protein sequence ID" value="KAJ5738513.1"/>
    <property type="molecule type" value="Genomic_DNA"/>
</dbReference>
<organism evidence="2 3">
    <name type="scientific">Penicillium malachiteum</name>
    <dbReference type="NCBI Taxonomy" id="1324776"/>
    <lineage>
        <taxon>Eukaryota</taxon>
        <taxon>Fungi</taxon>
        <taxon>Dikarya</taxon>
        <taxon>Ascomycota</taxon>
        <taxon>Pezizomycotina</taxon>
        <taxon>Eurotiomycetes</taxon>
        <taxon>Eurotiomycetidae</taxon>
        <taxon>Eurotiales</taxon>
        <taxon>Aspergillaceae</taxon>
        <taxon>Penicillium</taxon>
    </lineage>
</organism>
<feature type="transmembrane region" description="Helical" evidence="1">
    <location>
        <begin position="109"/>
        <end position="126"/>
    </location>
</feature>
<dbReference type="AlphaFoldDB" id="A0AAD6N065"/>
<dbReference type="Proteomes" id="UP001215712">
    <property type="component" value="Unassembled WGS sequence"/>
</dbReference>
<evidence type="ECO:0000313" key="3">
    <source>
        <dbReference type="Proteomes" id="UP001215712"/>
    </source>
</evidence>
<reference evidence="2" key="2">
    <citation type="submission" date="2023-01" db="EMBL/GenBank/DDBJ databases">
        <authorList>
            <person name="Petersen C."/>
        </authorList>
    </citation>
    <scope>NUCLEOTIDE SEQUENCE</scope>
    <source>
        <strain evidence="2">IBT 17514</strain>
    </source>
</reference>
<comment type="caution">
    <text evidence="2">The sequence shown here is derived from an EMBL/GenBank/DDBJ whole genome shotgun (WGS) entry which is preliminary data.</text>
</comment>
<name>A0AAD6N065_9EURO</name>
<sequence length="207" mass="23565">MRLSKSEYNYLMEPTNGDPLLEILQITVRIGDLESSFLSILDSSHSDPIDFRAILQNCSLIWDEQMSVRNRGQLGQEPQRSQRTKNDPEMLSPELLFGFAYDFASPSNALLYIMFWVNFVFLQSLIGRTKTLIHQHTSSTASAYASLQFEDTAFACVHPEEYADKVARAVPYCLQDCMKFSVIKEVVYGLSASAIRYVTTENGEKHR</sequence>
<keyword evidence="3" id="KW-1185">Reference proteome</keyword>
<gene>
    <name evidence="2" type="ORF">N7493_001668</name>
</gene>
<proteinExistence type="predicted"/>
<protein>
    <submittedName>
        <fullName evidence="2">Uncharacterized protein</fullName>
    </submittedName>
</protein>